<dbReference type="OrthoDB" id="9775333at2"/>
<dbReference type="Pfam" id="PF05936">
    <property type="entry name" value="T6SS_VasE"/>
    <property type="match status" value="1"/>
</dbReference>
<protein>
    <submittedName>
        <fullName evidence="1">Uncharacterized proteinconserved in bacteria</fullName>
    </submittedName>
</protein>
<keyword evidence="2" id="KW-1185">Reference proteome</keyword>
<proteinExistence type="predicted"/>
<evidence type="ECO:0000313" key="1">
    <source>
        <dbReference type="EMBL" id="BBG30930.1"/>
    </source>
</evidence>
<dbReference type="STRING" id="1123510.GCA_000620025_00697"/>
<gene>
    <name evidence="1" type="ORF">ZBT109_2195</name>
</gene>
<sequence length="448" mass="50467">MSKHNRVMWSEGMFLLPQHFQYQDDFHQHQLAEAGHRSTPFNWGIQHIEIDQEALSQGVLAFHRLKMVFPDGTFYDAPQQDPLPASRDLNALTRESRLKVHAALRLTEPYAVNCAEDERDQRATNPRYRRQFEQLPDLNEGTPESELTMMPLNVVILLEGDSLDGYTHCPLAELNRAASGGFGIEPRFVPPVLHLMSSEELLVIVRRLTGALMAKHDAIGGRRRERADQVAEFGSGDVTLFWLLHTVNRVYPQLAHLLAHPQLSPEYLYRVLADLAGSLMTFSMQYRLSDIPDYDHAAPAASLFTLDDMVRELLDTVIPDKYIPIALEQTAPSYFIGRLHDPRLAEADFYISVHADMPGSQLLELVPRAFKVGSPEDIEVVVNSAMPGGLLVHASRLPPAIPVRLDNHYFALEPNGAIYDRMMASQAIAFYVPSGFQNLKIELMAVLK</sequence>
<dbReference type="Proteomes" id="UP000267342">
    <property type="component" value="Chromosome"/>
</dbReference>
<name>A0A348HH28_9GAMM</name>
<dbReference type="RefSeq" id="WP_027705847.1">
    <property type="nucleotide sequence ID" value="NZ_AP018933.1"/>
</dbReference>
<dbReference type="EMBL" id="AP018933">
    <property type="protein sequence ID" value="BBG30930.1"/>
    <property type="molecule type" value="Genomic_DNA"/>
</dbReference>
<reference evidence="1 2" key="1">
    <citation type="submission" date="2018-09" db="EMBL/GenBank/DDBJ databases">
        <title>Zymobacter palmae IAM14233 (=T109) whole genome analysis.</title>
        <authorList>
            <person name="Yanase H."/>
        </authorList>
    </citation>
    <scope>NUCLEOTIDE SEQUENCE [LARGE SCALE GENOMIC DNA]</scope>
    <source>
        <strain evidence="1 2">IAM14233</strain>
    </source>
</reference>
<dbReference type="AlphaFoldDB" id="A0A348HH28"/>
<dbReference type="NCBIfam" id="TIGR03353">
    <property type="entry name" value="VI_chp_4"/>
    <property type="match status" value="1"/>
</dbReference>
<dbReference type="PANTHER" id="PTHR35566:SF1">
    <property type="entry name" value="TYPE VI SECRETION SYSTEM BASEPLATE COMPONENT TSSK1"/>
    <property type="match status" value="1"/>
</dbReference>
<dbReference type="KEGG" id="zpl:ZBT109_2195"/>
<accession>A0A348HH28</accession>
<evidence type="ECO:0000313" key="2">
    <source>
        <dbReference type="Proteomes" id="UP000267342"/>
    </source>
</evidence>
<organism evidence="1 2">
    <name type="scientific">Zymobacter palmae</name>
    <dbReference type="NCBI Taxonomy" id="33074"/>
    <lineage>
        <taxon>Bacteria</taxon>
        <taxon>Pseudomonadati</taxon>
        <taxon>Pseudomonadota</taxon>
        <taxon>Gammaproteobacteria</taxon>
        <taxon>Oceanospirillales</taxon>
        <taxon>Halomonadaceae</taxon>
        <taxon>Zymobacter group</taxon>
        <taxon>Zymobacter</taxon>
    </lineage>
</organism>
<dbReference type="PANTHER" id="PTHR35566">
    <property type="entry name" value="BLR3599 PROTEIN"/>
    <property type="match status" value="1"/>
</dbReference>
<dbReference type="InterPro" id="IPR010263">
    <property type="entry name" value="T6SS_TssK"/>
</dbReference>